<dbReference type="HOGENOM" id="CLU_022082_0_0_1"/>
<feature type="region of interest" description="Disordered" evidence="7">
    <location>
        <begin position="49"/>
        <end position="95"/>
    </location>
</feature>
<dbReference type="GO" id="GO:0006400">
    <property type="term" value="P:tRNA modification"/>
    <property type="evidence" value="ECO:0000318"/>
    <property type="project" value="GO_Central"/>
</dbReference>
<keyword evidence="8" id="KW-0489">Methyltransferase</keyword>
<organism evidence="8 9">
    <name type="scientific">Emericella nidulans (strain FGSC A4 / ATCC 38163 / CBS 112.46 / NRRL 194 / M139)</name>
    <name type="common">Aspergillus nidulans</name>
    <dbReference type="NCBI Taxonomy" id="227321"/>
    <lineage>
        <taxon>Eukaryota</taxon>
        <taxon>Fungi</taxon>
        <taxon>Dikarya</taxon>
        <taxon>Ascomycota</taxon>
        <taxon>Pezizomycotina</taxon>
        <taxon>Eurotiomycetes</taxon>
        <taxon>Eurotiomycetidae</taxon>
        <taxon>Eurotiales</taxon>
        <taxon>Aspergillaceae</taxon>
        <taxon>Aspergillus</taxon>
        <taxon>Aspergillus subgen. Nidulantes</taxon>
    </lineage>
</organism>
<protein>
    <submittedName>
        <fullName evidence="8">tRNA methyltransferase, putative (AFU_orthologue AFUA_1G05070)</fullName>
    </submittedName>
</protein>
<dbReference type="PANTHER" id="PTHR16288">
    <property type="entry name" value="WD40 REPEAT PROTEIN 4"/>
    <property type="match status" value="1"/>
</dbReference>
<keyword evidence="8" id="KW-0808">Transferase</keyword>
<keyword evidence="3 6" id="KW-0819">tRNA processing</keyword>
<evidence type="ECO:0000256" key="4">
    <source>
        <dbReference type="ARBA" id="ARBA00022737"/>
    </source>
</evidence>
<evidence type="ECO:0000256" key="1">
    <source>
        <dbReference type="ARBA" id="ARBA00004123"/>
    </source>
</evidence>
<proteinExistence type="inferred from homology"/>
<dbReference type="OrthoDB" id="339900at2759"/>
<dbReference type="KEGG" id="ani:ANIA_02735"/>
<comment type="subcellular location">
    <subcellularLocation>
        <location evidence="1 6">Nucleus</location>
    </subcellularLocation>
</comment>
<gene>
    <name evidence="8" type="ORF">ANIA_02735</name>
</gene>
<evidence type="ECO:0000256" key="5">
    <source>
        <dbReference type="ARBA" id="ARBA00023242"/>
    </source>
</evidence>
<evidence type="ECO:0000256" key="3">
    <source>
        <dbReference type="ARBA" id="ARBA00022694"/>
    </source>
</evidence>
<dbReference type="Gene3D" id="2.130.10.10">
    <property type="entry name" value="YVTN repeat-like/Quinoprotein amine dehydrogenase"/>
    <property type="match status" value="1"/>
</dbReference>
<reference evidence="9" key="1">
    <citation type="journal article" date="2005" name="Nature">
        <title>Sequencing of Aspergillus nidulans and comparative analysis with A. fumigatus and A. oryzae.</title>
        <authorList>
            <person name="Galagan J.E."/>
            <person name="Calvo S.E."/>
            <person name="Cuomo C."/>
            <person name="Ma L.J."/>
            <person name="Wortman J.R."/>
            <person name="Batzoglou S."/>
            <person name="Lee S.I."/>
            <person name="Basturkmen M."/>
            <person name="Spevak C.C."/>
            <person name="Clutterbuck J."/>
            <person name="Kapitonov V."/>
            <person name="Jurka J."/>
            <person name="Scazzocchio C."/>
            <person name="Farman M."/>
            <person name="Butler J."/>
            <person name="Purcell S."/>
            <person name="Harris S."/>
            <person name="Braus G.H."/>
            <person name="Draht O."/>
            <person name="Busch S."/>
            <person name="D'Enfert C."/>
            <person name="Bouchier C."/>
            <person name="Goldman G.H."/>
            <person name="Bell-Pedersen D."/>
            <person name="Griffiths-Jones S."/>
            <person name="Doonan J.H."/>
            <person name="Yu J."/>
            <person name="Vienken K."/>
            <person name="Pain A."/>
            <person name="Freitag M."/>
            <person name="Selker E.U."/>
            <person name="Archer D.B."/>
            <person name="Penalva M.A."/>
            <person name="Oakley B.R."/>
            <person name="Momany M."/>
            <person name="Tanaka T."/>
            <person name="Kumagai T."/>
            <person name="Asai K."/>
            <person name="Machida M."/>
            <person name="Nierman W.C."/>
            <person name="Denning D.W."/>
            <person name="Caddick M."/>
            <person name="Hynes M."/>
            <person name="Paoletti M."/>
            <person name="Fischer R."/>
            <person name="Miller B."/>
            <person name="Dyer P."/>
            <person name="Sachs M.S."/>
            <person name="Osmani S.A."/>
            <person name="Birren B.W."/>
        </authorList>
    </citation>
    <scope>NUCLEOTIDE SEQUENCE [LARGE SCALE GENOMIC DNA]</scope>
    <source>
        <strain evidence="9">FGSC A4 / ATCC 38163 / CBS 112.46 / NRRL 194 / M139</strain>
    </source>
</reference>
<comment type="pathway">
    <text evidence="6">tRNA modification; N(7)-methylguanine-tRNA biosynthesis.</text>
</comment>
<evidence type="ECO:0000256" key="6">
    <source>
        <dbReference type="HAMAP-Rule" id="MF_03056"/>
    </source>
</evidence>
<dbReference type="InParanoid" id="Q5B9P5"/>
<keyword evidence="9" id="KW-1185">Reference proteome</keyword>
<dbReference type="PANTHER" id="PTHR16288:SF0">
    <property type="entry name" value="TRNA (GUANINE-N(7)-)-METHYLTRANSFERASE NON-CATALYTIC SUBUNIT WDR4"/>
    <property type="match status" value="1"/>
</dbReference>
<comment type="similarity">
    <text evidence="6">Belongs to the WD repeat TRM82 family.</text>
</comment>
<dbReference type="EMBL" id="BN001306">
    <property type="protein sequence ID" value="CBF84121.1"/>
    <property type="molecule type" value="Genomic_DNA"/>
</dbReference>
<dbReference type="AlphaFoldDB" id="Q5B9P5"/>
<reference evidence="9" key="2">
    <citation type="journal article" date="2009" name="Fungal Genet. Biol.">
        <title>The 2008 update of the Aspergillus nidulans genome annotation: a community effort.</title>
        <authorList>
            <person name="Wortman J.R."/>
            <person name="Gilsenan J.M."/>
            <person name="Joardar V."/>
            <person name="Deegan J."/>
            <person name="Clutterbuck J."/>
            <person name="Andersen M.R."/>
            <person name="Archer D."/>
            <person name="Bencina M."/>
            <person name="Braus G."/>
            <person name="Coutinho P."/>
            <person name="von Dohren H."/>
            <person name="Doonan J."/>
            <person name="Driessen A.J."/>
            <person name="Durek P."/>
            <person name="Espeso E."/>
            <person name="Fekete E."/>
            <person name="Flipphi M."/>
            <person name="Estrada C.G."/>
            <person name="Geysens S."/>
            <person name="Goldman G."/>
            <person name="de Groot P.W."/>
            <person name="Hansen K."/>
            <person name="Harris S.D."/>
            <person name="Heinekamp T."/>
            <person name="Helmstaedt K."/>
            <person name="Henrissat B."/>
            <person name="Hofmann G."/>
            <person name="Homan T."/>
            <person name="Horio T."/>
            <person name="Horiuchi H."/>
            <person name="James S."/>
            <person name="Jones M."/>
            <person name="Karaffa L."/>
            <person name="Karanyi Z."/>
            <person name="Kato M."/>
            <person name="Keller N."/>
            <person name="Kelly D.E."/>
            <person name="Kiel J.A."/>
            <person name="Kim J.M."/>
            <person name="van der Klei I.J."/>
            <person name="Klis F.M."/>
            <person name="Kovalchuk A."/>
            <person name="Krasevec N."/>
            <person name="Kubicek C.P."/>
            <person name="Liu B."/>
            <person name="Maccabe A."/>
            <person name="Meyer V."/>
            <person name="Mirabito P."/>
            <person name="Miskei M."/>
            <person name="Mos M."/>
            <person name="Mullins J."/>
            <person name="Nelson D.R."/>
            <person name="Nielsen J."/>
            <person name="Oakley B.R."/>
            <person name="Osmani S.A."/>
            <person name="Pakula T."/>
            <person name="Paszewski A."/>
            <person name="Paulsen I."/>
            <person name="Pilsyk S."/>
            <person name="Pocsi I."/>
            <person name="Punt P.J."/>
            <person name="Ram A.F."/>
            <person name="Ren Q."/>
            <person name="Robellet X."/>
            <person name="Robson G."/>
            <person name="Seiboth B."/>
            <person name="van Solingen P."/>
            <person name="Specht T."/>
            <person name="Sun J."/>
            <person name="Taheri-Talesh N."/>
            <person name="Takeshita N."/>
            <person name="Ussery D."/>
            <person name="vanKuyk P.A."/>
            <person name="Visser H."/>
            <person name="van de Vondervoort P.J."/>
            <person name="de Vries R.P."/>
            <person name="Walton J."/>
            <person name="Xiang X."/>
            <person name="Xiong Y."/>
            <person name="Zeng A.P."/>
            <person name="Brandt B.W."/>
            <person name="Cornell M.J."/>
            <person name="van den Hondel C.A."/>
            <person name="Visser J."/>
            <person name="Oliver S.G."/>
            <person name="Turner G."/>
        </authorList>
    </citation>
    <scope>GENOME REANNOTATION</scope>
    <source>
        <strain evidence="9">FGSC A4 / ATCC 38163 / CBS 112.46 / NRRL 194 / M139</strain>
    </source>
</reference>
<name>Q5B9P5_EMENI</name>
<dbReference type="GO" id="GO:0005634">
    <property type="term" value="C:nucleus"/>
    <property type="evidence" value="ECO:0000318"/>
    <property type="project" value="GO_Central"/>
</dbReference>
<dbReference type="SUPFAM" id="SSF50978">
    <property type="entry name" value="WD40 repeat-like"/>
    <property type="match status" value="1"/>
</dbReference>
<keyword evidence="4 6" id="KW-0677">Repeat</keyword>
<feature type="compositionally biased region" description="Basic and acidic residues" evidence="7">
    <location>
        <begin position="72"/>
        <end position="88"/>
    </location>
</feature>
<dbReference type="GO" id="GO:0106004">
    <property type="term" value="P:tRNA (guanine-N7)-methylation"/>
    <property type="evidence" value="ECO:0007669"/>
    <property type="project" value="UniProtKB-UniRule"/>
</dbReference>
<dbReference type="VEuPathDB" id="FungiDB:AN2735"/>
<evidence type="ECO:0000313" key="8">
    <source>
        <dbReference type="EMBL" id="CBF84121.1"/>
    </source>
</evidence>
<dbReference type="STRING" id="227321.Q5B9P5"/>
<keyword evidence="5 6" id="KW-0539">Nucleus</keyword>
<dbReference type="Proteomes" id="UP000000560">
    <property type="component" value="Chromosome VI"/>
</dbReference>
<dbReference type="OMA" id="SERCMPK"/>
<dbReference type="InterPro" id="IPR036322">
    <property type="entry name" value="WD40_repeat_dom_sf"/>
</dbReference>
<dbReference type="GO" id="GO:0043527">
    <property type="term" value="C:tRNA methyltransferase complex"/>
    <property type="evidence" value="ECO:0000318"/>
    <property type="project" value="GO_Central"/>
</dbReference>
<dbReference type="GO" id="GO:0008168">
    <property type="term" value="F:methyltransferase activity"/>
    <property type="evidence" value="ECO:0007669"/>
    <property type="project" value="UniProtKB-KW"/>
</dbReference>
<accession>Q5B9P5</accession>
<dbReference type="GO" id="GO:0005829">
    <property type="term" value="C:cytosol"/>
    <property type="evidence" value="ECO:0000318"/>
    <property type="project" value="GO_Central"/>
</dbReference>
<keyword evidence="2 6" id="KW-0853">WD repeat</keyword>
<evidence type="ECO:0000256" key="2">
    <source>
        <dbReference type="ARBA" id="ARBA00022574"/>
    </source>
</evidence>
<dbReference type="RefSeq" id="XP_660339.1">
    <property type="nucleotide sequence ID" value="XM_655247.2"/>
</dbReference>
<dbReference type="HAMAP" id="MF_03056">
    <property type="entry name" value="TRM82"/>
    <property type="match status" value="1"/>
</dbReference>
<dbReference type="UniPathway" id="UPA00989"/>
<sequence length="502" mass="55222">MAENFQHPFQCIQFIKKRNGEHRDVFVASAGAKLFSYAADSGRRLSVWPQDGADNNIHGTNCAGSNPETEGPPEKKRKVEPSSEKEGDAGTAASKKSCTWTNIPILTSTPDGEYLVALTGEDKCIRVFQIEEDGSFVHLSERPMPKRPCAITFMEDNDILTGDKFGDVYSMPLIPSAEPRSTMKTLAQRSTPIAATNLTVHTQRNLKSLEMQKNMQNKQKKEVDKPVFDHDLLLGHVSLLTDVVFASLPSPDPSSTKRRTYILSADKDEHIRVSRGPPQAHVIENHCFGHTAFVSKLCIPEWAPEYLVSGGGDPHLIVWNWTAGQVLHTVPLVEQPAEGEAKKVAVHGIWAATLGADSRRVILVALEGNPALLPFTLEPNGSMTAHTSIKTSGNVLDVQVHKDIVVVSVDCIRTPGSMQEWRSSPIASITLEAFQLKQGTTEWEAVTDYQLVTTVNATGTLPVILADGVEEKEKEKKALNDVFYGLEHLRKQTSWEGEATVF</sequence>
<comment type="function">
    <text evidence="6">Required for the formation of N(7)-methylguanine at position 46 (m7G46) in tRNA. In the complex, it is required to stabilize and induce conformational changes of the catalytic subunit.</text>
</comment>
<dbReference type="InterPro" id="IPR015943">
    <property type="entry name" value="WD40/YVTN_repeat-like_dom_sf"/>
</dbReference>
<evidence type="ECO:0000256" key="7">
    <source>
        <dbReference type="SAM" id="MobiDB-lite"/>
    </source>
</evidence>
<dbReference type="InterPro" id="IPR028884">
    <property type="entry name" value="Trm82"/>
</dbReference>
<dbReference type="GeneID" id="2873727"/>
<dbReference type="eggNOG" id="KOG3914">
    <property type="taxonomic scope" value="Eukaryota"/>
</dbReference>
<feature type="compositionally biased region" description="Polar residues" evidence="7">
    <location>
        <begin position="57"/>
        <end position="68"/>
    </location>
</feature>
<evidence type="ECO:0000313" key="9">
    <source>
        <dbReference type="Proteomes" id="UP000000560"/>
    </source>
</evidence>
<accession>C8VJZ1</accession>